<feature type="region of interest" description="Disordered" evidence="1">
    <location>
        <begin position="71"/>
        <end position="110"/>
    </location>
</feature>
<proteinExistence type="predicted"/>
<dbReference type="OrthoDB" id="2248794at2759"/>
<evidence type="ECO:0000256" key="1">
    <source>
        <dbReference type="SAM" id="MobiDB-lite"/>
    </source>
</evidence>
<gene>
    <name evidence="2" type="ORF">LCOR_08225.1</name>
</gene>
<dbReference type="STRING" id="1263082.A0A068S615"/>
<dbReference type="VEuPathDB" id="FungiDB:LCOR_08225.1"/>
<comment type="caution">
    <text evidence="2">The sequence shown here is derived from an EMBL/GenBank/DDBJ whole genome shotgun (WGS) entry which is preliminary data.</text>
</comment>
<protein>
    <submittedName>
        <fullName evidence="2">Uncharacterized protein</fullName>
    </submittedName>
</protein>
<feature type="compositionally biased region" description="Basic and acidic residues" evidence="1">
    <location>
        <begin position="85"/>
        <end position="108"/>
    </location>
</feature>
<dbReference type="EMBL" id="CBTN010000044">
    <property type="protein sequence ID" value="CDH57262.1"/>
    <property type="molecule type" value="Genomic_DNA"/>
</dbReference>
<name>A0A068S615_9FUNG</name>
<accession>A0A068S615</accession>
<keyword evidence="3" id="KW-1185">Reference proteome</keyword>
<feature type="compositionally biased region" description="Polar residues" evidence="1">
    <location>
        <begin position="143"/>
        <end position="161"/>
    </location>
</feature>
<dbReference type="Proteomes" id="UP000027586">
    <property type="component" value="Unassembled WGS sequence"/>
</dbReference>
<feature type="region of interest" description="Disordered" evidence="1">
    <location>
        <begin position="143"/>
        <end position="174"/>
    </location>
</feature>
<organism evidence="2 3">
    <name type="scientific">Lichtheimia corymbifera JMRC:FSU:9682</name>
    <dbReference type="NCBI Taxonomy" id="1263082"/>
    <lineage>
        <taxon>Eukaryota</taxon>
        <taxon>Fungi</taxon>
        <taxon>Fungi incertae sedis</taxon>
        <taxon>Mucoromycota</taxon>
        <taxon>Mucoromycotina</taxon>
        <taxon>Mucoromycetes</taxon>
        <taxon>Mucorales</taxon>
        <taxon>Lichtheimiaceae</taxon>
        <taxon>Lichtheimia</taxon>
    </lineage>
</organism>
<sequence>MDYFRNTQPKLWDAKQVYRSYRLVDPNATGAEIVFAIQKDLQLFSKDDDVSVAKKACQWLDRWTQLKRSFREEAGEPSSSTADTANKKGAADTGNKKGAADTANKKGAADTANNGAVATAAGAVATFNKFEFNGEFIDSDINVQADSSSSGGKRSYQANFTESRKKSKKDGVPLGQQDEALDKEFDEFFNGGTGDQNVHDDDNECVELAMPPEVLIKPKVNLGNPPSATATNIAKLFHKFKQCAATEAQSTPLYYESNLHDILSLTHVLLLKQSQHSPRQKDIIGEKLLNDIHNDILDNHSSFGNTTDPTFVNELNGIVKQAIKRPGFDRSDILVRLYMKLTKLTRGTFEYRIVKATINVLEEFPVTTMPAARGEHDLISLVIDPVLRPIFSDEHNRLRWPEVNAEERKCRTKRIERPDALLSCIHDLQFSHTRAFGEVKPISADNRSIALDFARLSVFGKDAIDVSKLNRVISFQAIGCTITFYIEVLYDNGLYVMADLHQVNLPSSIAELPDFLSQHTLDSLLDIFSTLKTISTTLDIDQWRSHHRPTLATPSFKSVISKTTKGQVCMVHL</sequence>
<evidence type="ECO:0000313" key="3">
    <source>
        <dbReference type="Proteomes" id="UP000027586"/>
    </source>
</evidence>
<dbReference type="AlphaFoldDB" id="A0A068S615"/>
<reference evidence="2" key="1">
    <citation type="submission" date="2013-08" db="EMBL/GenBank/DDBJ databases">
        <title>Gene expansion shapes genome architecture in the human pathogen Lichtheimia corymbifera: an evolutionary genomics analysis in the ancient terrestrial Mucorales (Mucoromycotina).</title>
        <authorList>
            <person name="Schwartze V.U."/>
            <person name="Winter S."/>
            <person name="Shelest E."/>
            <person name="Marcet-Houben M."/>
            <person name="Horn F."/>
            <person name="Wehner S."/>
            <person name="Hoffmann K."/>
            <person name="Riege K."/>
            <person name="Sammeth M."/>
            <person name="Nowrousian M."/>
            <person name="Valiante V."/>
            <person name="Linde J."/>
            <person name="Jacobsen I.D."/>
            <person name="Marz M."/>
            <person name="Brakhage A.A."/>
            <person name="Gabaldon T."/>
            <person name="Bocker S."/>
            <person name="Voigt K."/>
        </authorList>
    </citation>
    <scope>NUCLEOTIDE SEQUENCE [LARGE SCALE GENOMIC DNA]</scope>
    <source>
        <strain evidence="2">FSU 9682</strain>
    </source>
</reference>
<evidence type="ECO:0000313" key="2">
    <source>
        <dbReference type="EMBL" id="CDH57262.1"/>
    </source>
</evidence>